<dbReference type="PANTHER" id="PTHR45947:SF3">
    <property type="entry name" value="SULFOQUINOVOSYL TRANSFERASE SQD2"/>
    <property type="match status" value="1"/>
</dbReference>
<feature type="domain" description="Glycosyltransferase subfamily 4-like N-terminal" evidence="3">
    <location>
        <begin position="15"/>
        <end position="175"/>
    </location>
</feature>
<comment type="caution">
    <text evidence="4">The sequence shown here is derived from an EMBL/GenBank/DDBJ whole genome shotgun (WGS) entry which is preliminary data.</text>
</comment>
<evidence type="ECO:0000259" key="3">
    <source>
        <dbReference type="Pfam" id="PF13439"/>
    </source>
</evidence>
<dbReference type="Pfam" id="PF13692">
    <property type="entry name" value="Glyco_trans_1_4"/>
    <property type="match status" value="1"/>
</dbReference>
<dbReference type="Proteomes" id="UP001183648">
    <property type="component" value="Unassembled WGS sequence"/>
</dbReference>
<dbReference type="Gene3D" id="3.40.50.2000">
    <property type="entry name" value="Glycogen Phosphorylase B"/>
    <property type="match status" value="2"/>
</dbReference>
<dbReference type="RefSeq" id="WP_310298412.1">
    <property type="nucleotide sequence ID" value="NZ_BAAAPS010000002.1"/>
</dbReference>
<dbReference type="GO" id="GO:0043750">
    <property type="term" value="F:phosphatidylinositol alpha-mannosyltransferase activity"/>
    <property type="evidence" value="ECO:0007669"/>
    <property type="project" value="UniProtKB-EC"/>
</dbReference>
<dbReference type="InterPro" id="IPR028098">
    <property type="entry name" value="Glyco_trans_4-like_N"/>
</dbReference>
<evidence type="ECO:0000256" key="2">
    <source>
        <dbReference type="ARBA" id="ARBA00022679"/>
    </source>
</evidence>
<reference evidence="4 5" key="1">
    <citation type="submission" date="2023-07" db="EMBL/GenBank/DDBJ databases">
        <title>Sequencing the genomes of 1000 actinobacteria strains.</title>
        <authorList>
            <person name="Klenk H.-P."/>
        </authorList>
    </citation>
    <scope>NUCLEOTIDE SEQUENCE [LARGE SCALE GENOMIC DNA]</scope>
    <source>
        <strain evidence="4 5">DSM 19426</strain>
    </source>
</reference>
<dbReference type="CDD" id="cd03801">
    <property type="entry name" value="GT4_PimA-like"/>
    <property type="match status" value="1"/>
</dbReference>
<dbReference type="InterPro" id="IPR050194">
    <property type="entry name" value="Glycosyltransferase_grp1"/>
</dbReference>
<keyword evidence="1 4" id="KW-0328">Glycosyltransferase</keyword>
<evidence type="ECO:0000256" key="1">
    <source>
        <dbReference type="ARBA" id="ARBA00022676"/>
    </source>
</evidence>
<accession>A0ABU2BUK6</accession>
<name>A0ABU2BUK6_9ACTN</name>
<dbReference type="PANTHER" id="PTHR45947">
    <property type="entry name" value="SULFOQUINOVOSYL TRANSFERASE SQD2"/>
    <property type="match status" value="1"/>
</dbReference>
<dbReference type="SUPFAM" id="SSF53756">
    <property type="entry name" value="UDP-Glycosyltransferase/glycogen phosphorylase"/>
    <property type="match status" value="1"/>
</dbReference>
<gene>
    <name evidence="4" type="ORF">J2S63_000592</name>
</gene>
<dbReference type="EMBL" id="JAVDYG010000001">
    <property type="protein sequence ID" value="MDR7361039.1"/>
    <property type="molecule type" value="Genomic_DNA"/>
</dbReference>
<evidence type="ECO:0000313" key="5">
    <source>
        <dbReference type="Proteomes" id="UP001183648"/>
    </source>
</evidence>
<keyword evidence="5" id="KW-1185">Reference proteome</keyword>
<evidence type="ECO:0000313" key="4">
    <source>
        <dbReference type="EMBL" id="MDR7361039.1"/>
    </source>
</evidence>
<keyword evidence="2 4" id="KW-0808">Transferase</keyword>
<proteinExistence type="predicted"/>
<organism evidence="4 5">
    <name type="scientific">Nocardioides marmoribigeumensis</name>
    <dbReference type="NCBI Taxonomy" id="433649"/>
    <lineage>
        <taxon>Bacteria</taxon>
        <taxon>Bacillati</taxon>
        <taxon>Actinomycetota</taxon>
        <taxon>Actinomycetes</taxon>
        <taxon>Propionibacteriales</taxon>
        <taxon>Nocardioidaceae</taxon>
        <taxon>Nocardioides</taxon>
    </lineage>
</organism>
<sequence>MRVGLVCPYSLDARGGVQAQVLGLAGSLRRLGHHVGVLAPGRPNTGQHPEWVTTTGQDLPVRWNGSVARLDLGPQTARRTRAWLGDGRFDVLHLHEPVTPSVTWHALGAGSLPLVATVHTAQERALAMRAGAATVARRSRRIDAHIAVSRVAADTLARYSDAPVEVIPNALDLERFAGERSPSATPTVLFLGRADEPRKGLAVALRAMSAVVPAHPTARLVVAGPGHVEGAADHVDVIGPVSEAEKARLLLSADVVLAPHLGGESFGIVVAEAMAAGAPVVASDLPAFRALLGDGRHGLLVPPGRSADLAAAVTGLLADPARRTSLGRSGRAAARRLDWSVVTPRIVEVYRRTLSPR</sequence>
<dbReference type="EC" id="2.4.1.345" evidence="4"/>
<protein>
    <submittedName>
        <fullName evidence="4">Phosphatidylinositol alpha-mannosyltransferase</fullName>
        <ecNumber evidence="4">2.4.1.345</ecNumber>
    </submittedName>
</protein>
<dbReference type="Pfam" id="PF13439">
    <property type="entry name" value="Glyco_transf_4"/>
    <property type="match status" value="1"/>
</dbReference>